<dbReference type="SUPFAM" id="SSF55347">
    <property type="entry name" value="Glyceraldehyde-3-phosphate dehydrogenase-like, C-terminal domain"/>
    <property type="match status" value="1"/>
</dbReference>
<dbReference type="GO" id="GO:0016491">
    <property type="term" value="F:oxidoreductase activity"/>
    <property type="evidence" value="ECO:0007669"/>
    <property type="project" value="UniProtKB-KW"/>
</dbReference>
<dbReference type="AlphaFoldDB" id="A0A431W9A9"/>
<dbReference type="InterPro" id="IPR055170">
    <property type="entry name" value="GFO_IDH_MocA-like_dom"/>
</dbReference>
<feature type="domain" description="Gfo/Idh/MocA-like oxidoreductase N-terminal" evidence="2">
    <location>
        <begin position="2"/>
        <end position="120"/>
    </location>
</feature>
<comment type="caution">
    <text evidence="4">The sequence shown here is derived from an EMBL/GenBank/DDBJ whole genome shotgun (WGS) entry which is preliminary data.</text>
</comment>
<evidence type="ECO:0000256" key="1">
    <source>
        <dbReference type="ARBA" id="ARBA00023002"/>
    </source>
</evidence>
<dbReference type="EMBL" id="RXNT01000007">
    <property type="protein sequence ID" value="RTR31918.1"/>
    <property type="molecule type" value="Genomic_DNA"/>
</dbReference>
<evidence type="ECO:0000313" key="5">
    <source>
        <dbReference type="Proteomes" id="UP000271374"/>
    </source>
</evidence>
<dbReference type="GO" id="GO:0000166">
    <property type="term" value="F:nucleotide binding"/>
    <property type="evidence" value="ECO:0007669"/>
    <property type="project" value="InterPro"/>
</dbReference>
<dbReference type="Proteomes" id="UP000271374">
    <property type="component" value="Unassembled WGS sequence"/>
</dbReference>
<proteinExistence type="predicted"/>
<dbReference type="InterPro" id="IPR050463">
    <property type="entry name" value="Gfo/Idh/MocA_oxidrdct_glycsds"/>
</dbReference>
<name>A0A431W9A9_9BACI</name>
<dbReference type="PANTHER" id="PTHR43818">
    <property type="entry name" value="BCDNA.GH03377"/>
    <property type="match status" value="1"/>
</dbReference>
<protein>
    <submittedName>
        <fullName evidence="4">Gfo/Idh/MocA family oxidoreductase</fullName>
    </submittedName>
</protein>
<sequence>MIHIGIVGLGAIGQRLIKQFMEHPEVEIVAVCDQFESLAKETAASLGDARAYTAYPSLIADEKVELVYVAVPPKFHHSIVMDVLRAKKHVLCEKPLANSLEEAKEMHEAAKEAGVVHAMNFPLNYGPAATKLTDMIGENYIGKLRRLQLTMHFPQWPRGWQQNDWVGKREQGGFVLEVGVHFIQQTLKIFGDIKNIQTRLELPADSAKSETGIIATAELEDGTPVLIEGLSQVAGEEYIGFTAYGSEGTLSLENWGHLKGGKMGEELKPILAEDVTPNRLIDELVKAVKGEVAELYDFEVGYKAQRVLEELRKI</sequence>
<dbReference type="Gene3D" id="3.30.360.10">
    <property type="entry name" value="Dihydrodipicolinate Reductase, domain 2"/>
    <property type="match status" value="1"/>
</dbReference>
<dbReference type="SUPFAM" id="SSF51735">
    <property type="entry name" value="NAD(P)-binding Rossmann-fold domains"/>
    <property type="match status" value="1"/>
</dbReference>
<gene>
    <name evidence="4" type="ORF">EKG37_10485</name>
</gene>
<dbReference type="InterPro" id="IPR000683">
    <property type="entry name" value="Gfo/Idh/MocA-like_OxRdtase_N"/>
</dbReference>
<dbReference type="OrthoDB" id="9815825at2"/>
<accession>A0A431W9A9</accession>
<dbReference type="RefSeq" id="WP_126408617.1">
    <property type="nucleotide sequence ID" value="NZ_RXNT01000007.1"/>
</dbReference>
<dbReference type="Pfam" id="PF22725">
    <property type="entry name" value="GFO_IDH_MocA_C3"/>
    <property type="match status" value="1"/>
</dbReference>
<organism evidence="4 5">
    <name type="scientific">Bacillus yapensis</name>
    <dbReference type="NCBI Taxonomy" id="2492960"/>
    <lineage>
        <taxon>Bacteria</taxon>
        <taxon>Bacillati</taxon>
        <taxon>Bacillota</taxon>
        <taxon>Bacilli</taxon>
        <taxon>Bacillales</taxon>
        <taxon>Bacillaceae</taxon>
        <taxon>Bacillus</taxon>
    </lineage>
</organism>
<dbReference type="Gene3D" id="3.40.50.720">
    <property type="entry name" value="NAD(P)-binding Rossmann-like Domain"/>
    <property type="match status" value="1"/>
</dbReference>
<reference evidence="4 5" key="1">
    <citation type="submission" date="2018-12" db="EMBL/GenBank/DDBJ databases">
        <title>Bacillus yapensis draft genome sequence.</title>
        <authorList>
            <person name="Yu L."/>
            <person name="Xu X."/>
            <person name="Tang X."/>
        </authorList>
    </citation>
    <scope>NUCLEOTIDE SEQUENCE [LARGE SCALE GENOMIC DNA]</scope>
    <source>
        <strain evidence="4 5">XXST-01</strain>
    </source>
</reference>
<keyword evidence="1" id="KW-0560">Oxidoreductase</keyword>
<evidence type="ECO:0000259" key="2">
    <source>
        <dbReference type="Pfam" id="PF01408"/>
    </source>
</evidence>
<evidence type="ECO:0000259" key="3">
    <source>
        <dbReference type="Pfam" id="PF22725"/>
    </source>
</evidence>
<dbReference type="PANTHER" id="PTHR43818:SF11">
    <property type="entry name" value="BCDNA.GH03377"/>
    <property type="match status" value="1"/>
</dbReference>
<keyword evidence="5" id="KW-1185">Reference proteome</keyword>
<dbReference type="Pfam" id="PF01408">
    <property type="entry name" value="GFO_IDH_MocA"/>
    <property type="match status" value="1"/>
</dbReference>
<feature type="domain" description="GFO/IDH/MocA-like oxidoreductase" evidence="3">
    <location>
        <begin position="131"/>
        <end position="250"/>
    </location>
</feature>
<evidence type="ECO:0000313" key="4">
    <source>
        <dbReference type="EMBL" id="RTR31918.1"/>
    </source>
</evidence>
<dbReference type="InterPro" id="IPR036291">
    <property type="entry name" value="NAD(P)-bd_dom_sf"/>
</dbReference>